<dbReference type="KEGG" id="rhoz:GXP67_01810"/>
<protein>
    <submittedName>
        <fullName evidence="1">Uncharacterized protein</fullName>
    </submittedName>
</protein>
<organism evidence="1 2">
    <name type="scientific">Rhodocytophaga rosea</name>
    <dbReference type="NCBI Taxonomy" id="2704465"/>
    <lineage>
        <taxon>Bacteria</taxon>
        <taxon>Pseudomonadati</taxon>
        <taxon>Bacteroidota</taxon>
        <taxon>Cytophagia</taxon>
        <taxon>Cytophagales</taxon>
        <taxon>Rhodocytophagaceae</taxon>
        <taxon>Rhodocytophaga</taxon>
    </lineage>
</organism>
<dbReference type="EMBL" id="CP048222">
    <property type="protein sequence ID" value="QHT65494.1"/>
    <property type="molecule type" value="Genomic_DNA"/>
</dbReference>
<dbReference type="Proteomes" id="UP000480178">
    <property type="component" value="Chromosome"/>
</dbReference>
<name>A0A6C0GCB4_9BACT</name>
<sequence length="62" mass="7205">MEEQIKFYQQIIDAQLSLRNSLQIDHFTSPHIMNTVPLLLDAIDEQVRLLNQIIAELKAQCI</sequence>
<dbReference type="AlphaFoldDB" id="A0A6C0GCB4"/>
<reference evidence="1 2" key="1">
    <citation type="submission" date="2020-01" db="EMBL/GenBank/DDBJ databases">
        <authorList>
            <person name="Kim M.K."/>
        </authorList>
    </citation>
    <scope>NUCLEOTIDE SEQUENCE [LARGE SCALE GENOMIC DNA]</scope>
    <source>
        <strain evidence="1 2">172606-1</strain>
    </source>
</reference>
<accession>A0A6C0GCB4</accession>
<gene>
    <name evidence="1" type="ORF">GXP67_01810</name>
</gene>
<keyword evidence="2" id="KW-1185">Reference proteome</keyword>
<dbReference type="RefSeq" id="WP_162441581.1">
    <property type="nucleotide sequence ID" value="NZ_CP048222.1"/>
</dbReference>
<proteinExistence type="predicted"/>
<evidence type="ECO:0000313" key="1">
    <source>
        <dbReference type="EMBL" id="QHT65494.1"/>
    </source>
</evidence>
<evidence type="ECO:0000313" key="2">
    <source>
        <dbReference type="Proteomes" id="UP000480178"/>
    </source>
</evidence>